<proteinExistence type="predicted"/>
<keyword evidence="2" id="KW-1185">Reference proteome</keyword>
<accession>A0AAE4BR96</accession>
<dbReference type="Proteomes" id="UP001185092">
    <property type="component" value="Unassembled WGS sequence"/>
</dbReference>
<organism evidence="1 2">
    <name type="scientific">Aureibacter tunicatorum</name>
    <dbReference type="NCBI Taxonomy" id="866807"/>
    <lineage>
        <taxon>Bacteria</taxon>
        <taxon>Pseudomonadati</taxon>
        <taxon>Bacteroidota</taxon>
        <taxon>Cytophagia</taxon>
        <taxon>Cytophagales</taxon>
        <taxon>Persicobacteraceae</taxon>
        <taxon>Aureibacter</taxon>
    </lineage>
</organism>
<gene>
    <name evidence="1" type="ORF">HNQ88_003027</name>
</gene>
<name>A0AAE4BR96_9BACT</name>
<dbReference type="EMBL" id="JAVDQD010000003">
    <property type="protein sequence ID" value="MDR6239979.1"/>
    <property type="molecule type" value="Genomic_DNA"/>
</dbReference>
<comment type="caution">
    <text evidence="1">The sequence shown here is derived from an EMBL/GenBank/DDBJ whole genome shotgun (WGS) entry which is preliminary data.</text>
</comment>
<evidence type="ECO:0000313" key="1">
    <source>
        <dbReference type="EMBL" id="MDR6239979.1"/>
    </source>
</evidence>
<protein>
    <submittedName>
        <fullName evidence="1">Uncharacterized protein</fullName>
    </submittedName>
</protein>
<evidence type="ECO:0000313" key="2">
    <source>
        <dbReference type="Proteomes" id="UP001185092"/>
    </source>
</evidence>
<dbReference type="AlphaFoldDB" id="A0AAE4BR96"/>
<reference evidence="1" key="1">
    <citation type="submission" date="2023-07" db="EMBL/GenBank/DDBJ databases">
        <title>Genomic Encyclopedia of Type Strains, Phase IV (KMG-IV): sequencing the most valuable type-strain genomes for metagenomic binning, comparative biology and taxonomic classification.</title>
        <authorList>
            <person name="Goeker M."/>
        </authorList>
    </citation>
    <scope>NUCLEOTIDE SEQUENCE</scope>
    <source>
        <strain evidence="1">DSM 26174</strain>
    </source>
</reference>
<sequence length="113" mass="12563">MWKSALCFAKSMPTNAKEGAIIKGVAANNLKYNYTILSKSNQFELDCFGFTIENCGPSSVMFGNPENEIIELHPGDQRSYGFIPDCKLVDEKSVIIENSKVLITRAHIKSNCK</sequence>